<dbReference type="SUPFAM" id="SSF52540">
    <property type="entry name" value="P-loop containing nucleoside triphosphate hydrolases"/>
    <property type="match status" value="1"/>
</dbReference>
<dbReference type="PANTHER" id="PTHR30121:SF11">
    <property type="entry name" value="AAA+ ATPASE DOMAIN-CONTAINING PROTEIN"/>
    <property type="match status" value="1"/>
</dbReference>
<feature type="domain" description="Helicase HerA central" evidence="1">
    <location>
        <begin position="309"/>
        <end position="532"/>
    </location>
</feature>
<dbReference type="EMBL" id="SIHI01000011">
    <property type="protein sequence ID" value="TWT51722.1"/>
    <property type="molecule type" value="Genomic_DNA"/>
</dbReference>
<name>A0A5C5WPF0_9PLAN</name>
<dbReference type="Proteomes" id="UP000317243">
    <property type="component" value="Unassembled WGS sequence"/>
</dbReference>
<dbReference type="Gene3D" id="3.40.50.300">
    <property type="entry name" value="P-loop containing nucleotide triphosphate hydrolases"/>
    <property type="match status" value="2"/>
</dbReference>
<accession>A0A5C5WPF0</accession>
<dbReference type="AlphaFoldDB" id="A0A5C5WPF0"/>
<dbReference type="Pfam" id="PF01935">
    <property type="entry name" value="DUF87"/>
    <property type="match status" value="1"/>
</dbReference>
<evidence type="ECO:0000313" key="3">
    <source>
        <dbReference type="Proteomes" id="UP000317243"/>
    </source>
</evidence>
<reference evidence="2 3" key="1">
    <citation type="submission" date="2019-02" db="EMBL/GenBank/DDBJ databases">
        <title>Deep-cultivation of Planctomycetes and their phenomic and genomic characterization uncovers novel biology.</title>
        <authorList>
            <person name="Wiegand S."/>
            <person name="Jogler M."/>
            <person name="Boedeker C."/>
            <person name="Pinto D."/>
            <person name="Vollmers J."/>
            <person name="Rivas-Marin E."/>
            <person name="Kohn T."/>
            <person name="Peeters S.H."/>
            <person name="Heuer A."/>
            <person name="Rast P."/>
            <person name="Oberbeckmann S."/>
            <person name="Bunk B."/>
            <person name="Jeske O."/>
            <person name="Meyerdierks A."/>
            <person name="Storesund J.E."/>
            <person name="Kallscheuer N."/>
            <person name="Luecker S."/>
            <person name="Lage O.M."/>
            <person name="Pohl T."/>
            <person name="Merkel B.J."/>
            <person name="Hornburger P."/>
            <person name="Mueller R.-W."/>
            <person name="Bruemmer F."/>
            <person name="Labrenz M."/>
            <person name="Spormann A.M."/>
            <person name="Op Den Camp H."/>
            <person name="Overmann J."/>
            <person name="Amann R."/>
            <person name="Jetten M.S.M."/>
            <person name="Mascher T."/>
            <person name="Medema M.H."/>
            <person name="Devos D.P."/>
            <person name="Kaster A.-K."/>
            <person name="Ovreas L."/>
            <person name="Rohde M."/>
            <person name="Galperin M.Y."/>
            <person name="Jogler C."/>
        </authorList>
    </citation>
    <scope>NUCLEOTIDE SEQUENCE [LARGE SCALE GENOMIC DNA]</scope>
    <source>
        <strain evidence="2 3">KOR42</strain>
    </source>
</reference>
<keyword evidence="3" id="KW-1185">Reference proteome</keyword>
<organism evidence="2 3">
    <name type="scientific">Thalassoglobus neptunius</name>
    <dbReference type="NCBI Taxonomy" id="1938619"/>
    <lineage>
        <taxon>Bacteria</taxon>
        <taxon>Pseudomonadati</taxon>
        <taxon>Planctomycetota</taxon>
        <taxon>Planctomycetia</taxon>
        <taxon>Planctomycetales</taxon>
        <taxon>Planctomycetaceae</taxon>
        <taxon>Thalassoglobus</taxon>
    </lineage>
</organism>
<dbReference type="InterPro" id="IPR027417">
    <property type="entry name" value="P-loop_NTPase"/>
</dbReference>
<protein>
    <submittedName>
        <fullName evidence="2">AAA-like domain protein</fullName>
    </submittedName>
</protein>
<proteinExistence type="predicted"/>
<dbReference type="PANTHER" id="PTHR30121">
    <property type="entry name" value="UNCHARACTERIZED PROTEIN YJGR-RELATED"/>
    <property type="match status" value="1"/>
</dbReference>
<evidence type="ECO:0000259" key="1">
    <source>
        <dbReference type="Pfam" id="PF01935"/>
    </source>
</evidence>
<dbReference type="InterPro" id="IPR051162">
    <property type="entry name" value="T4SS_component"/>
</dbReference>
<evidence type="ECO:0000313" key="2">
    <source>
        <dbReference type="EMBL" id="TWT51722.1"/>
    </source>
</evidence>
<dbReference type="InterPro" id="IPR002789">
    <property type="entry name" value="HerA_central"/>
</dbReference>
<gene>
    <name evidence="2" type="ORF">KOR42_34090</name>
</gene>
<sequence length="709" mass="79350">MLSVLASIHGAIPSSLSISLWLKSDKGEVTFLVDLPDECERSFLQELQDVYPGCTVEPESERDDHTTEQECWNTELRVSPDVLSLLTFDQFVDETDNRSLADPVSGLLSILKSGRAGRVVPAIRLTIQPATRRRVAAAERVLRRFHHRFVVDSLQSTYLRWATHHLALYRVLAAILFRFVARDALPLESSAKTDLKLFQCRLTVFVNVPIGQKQLAERRLIEMAGAFGRFTNATVKIHRFKPAQRERDKRAFLLSPREVATLWHPVTESGDAVSRVERPMFRELEPPVFLTSNKGTVLGRVKFRQQKNQFAIDEDDLRRHMLAIGKTGCGKSTFLLNVVSQQVESNRGIILIDPHGELVDDVLSTVPKNRTNDVIYFDASDDSVVVGFNPMVGPIGADHTLVADGVLTSFKNVFGFDEGSAPRLLHIFRNTLLTLIGTRHASLANVQRLLVDANFRKSAIANVTNKAVREFWLSEFGQWNERDRTQYIASLQNKLGAFTTNERLQRIFDGDRKGIQLREVMDQSKILLCNLSKGQVGHDASTLLGSLLLSSLQIAAMSRADVAEDERPDCTVLVDEFHSYLSDGNTTMADALAESRKYRTSYVLSTQMLEQLDSATLAGVLGNCGSTLCMTVGPRDAEVLAELLGNRLATDDLMNIPKYHGYIRQLVNGAPHTFSMTTLSPPRQNRQRADLIRKVSRQRFGVPDQKQPA</sequence>
<comment type="caution">
    <text evidence="2">The sequence shown here is derived from an EMBL/GenBank/DDBJ whole genome shotgun (WGS) entry which is preliminary data.</text>
</comment>